<comment type="pathway">
    <text evidence="3 12">Purine metabolism; IMP biosynthesis via de novo pathway; N(1)-(5-phospho-D-ribosyl)glycinamide from 5-phospho-alpha-D-ribose 1-diphosphate: step 2/2.</text>
</comment>
<evidence type="ECO:0000313" key="15">
    <source>
        <dbReference type="EMBL" id="NOT32595.1"/>
    </source>
</evidence>
<dbReference type="EC" id="6.3.4.13" evidence="4 12"/>
<dbReference type="InterPro" id="IPR037123">
    <property type="entry name" value="PRibGlycinamide_synth_C_sf"/>
</dbReference>
<evidence type="ECO:0000256" key="10">
    <source>
        <dbReference type="ARBA" id="ARBA00042242"/>
    </source>
</evidence>
<dbReference type="SUPFAM" id="SSF51246">
    <property type="entry name" value="Rudiment single hybrid motif"/>
    <property type="match status" value="1"/>
</dbReference>
<organism evidence="15 16">
    <name type="scientific">Eiseniibacteriota bacterium</name>
    <dbReference type="NCBI Taxonomy" id="2212470"/>
    <lineage>
        <taxon>Bacteria</taxon>
        <taxon>Candidatus Eiseniibacteriota</taxon>
    </lineage>
</organism>
<keyword evidence="8 13" id="KW-0067">ATP-binding</keyword>
<evidence type="ECO:0000259" key="14">
    <source>
        <dbReference type="PROSITE" id="PS50975"/>
    </source>
</evidence>
<reference evidence="15 16" key="1">
    <citation type="submission" date="2020-04" db="EMBL/GenBank/DDBJ databases">
        <title>Metagenomic profiling of ammonia- and methane-oxidizing microorganisms in a Dutch drinking water treatment plant.</title>
        <authorList>
            <person name="Poghosyan L."/>
            <person name="Leucker S."/>
        </authorList>
    </citation>
    <scope>NUCLEOTIDE SEQUENCE [LARGE SCALE GENOMIC DNA]</scope>
    <source>
        <strain evidence="15">S-RSF-IL-03</strain>
    </source>
</reference>
<evidence type="ECO:0000256" key="7">
    <source>
        <dbReference type="ARBA" id="ARBA00022755"/>
    </source>
</evidence>
<dbReference type="Pfam" id="PF02844">
    <property type="entry name" value="GARS_N"/>
    <property type="match status" value="1"/>
</dbReference>
<dbReference type="SMART" id="SM01210">
    <property type="entry name" value="GARS_C"/>
    <property type="match status" value="1"/>
</dbReference>
<evidence type="ECO:0000256" key="12">
    <source>
        <dbReference type="HAMAP-Rule" id="MF_00138"/>
    </source>
</evidence>
<protein>
    <recommendedName>
        <fullName evidence="4 12">Phosphoribosylamine--glycine ligase</fullName>
        <ecNumber evidence="4 12">6.3.4.13</ecNumber>
    </recommendedName>
    <alternativeName>
        <fullName evidence="12">GARS</fullName>
    </alternativeName>
    <alternativeName>
        <fullName evidence="10 12">Glycinamide ribonucleotide synthetase</fullName>
    </alternativeName>
    <alternativeName>
        <fullName evidence="11 12">Phosphoribosylglycinamide synthetase</fullName>
    </alternativeName>
</protein>
<evidence type="ECO:0000256" key="2">
    <source>
        <dbReference type="ARBA" id="ARBA00001946"/>
    </source>
</evidence>
<dbReference type="UniPathway" id="UPA00074">
    <property type="reaction ID" value="UER00125"/>
</dbReference>
<evidence type="ECO:0000256" key="8">
    <source>
        <dbReference type="ARBA" id="ARBA00022840"/>
    </source>
</evidence>
<dbReference type="InterPro" id="IPR011054">
    <property type="entry name" value="Rudment_hybrid_motif"/>
</dbReference>
<evidence type="ECO:0000256" key="9">
    <source>
        <dbReference type="ARBA" id="ARBA00038345"/>
    </source>
</evidence>
<dbReference type="InterPro" id="IPR020559">
    <property type="entry name" value="PRibGlycinamide_synth_CS"/>
</dbReference>
<evidence type="ECO:0000256" key="1">
    <source>
        <dbReference type="ARBA" id="ARBA00001936"/>
    </source>
</evidence>
<dbReference type="Gene3D" id="3.40.50.20">
    <property type="match status" value="1"/>
</dbReference>
<dbReference type="GO" id="GO:0009113">
    <property type="term" value="P:purine nucleobase biosynthetic process"/>
    <property type="evidence" value="ECO:0007669"/>
    <property type="project" value="InterPro"/>
</dbReference>
<feature type="domain" description="ATP-grasp" evidence="14">
    <location>
        <begin position="111"/>
        <end position="317"/>
    </location>
</feature>
<dbReference type="GO" id="GO:0004637">
    <property type="term" value="F:phosphoribosylamine-glycine ligase activity"/>
    <property type="evidence" value="ECO:0007669"/>
    <property type="project" value="UniProtKB-UniRule"/>
</dbReference>
<dbReference type="InterPro" id="IPR000115">
    <property type="entry name" value="PRibGlycinamide_synth"/>
</dbReference>
<evidence type="ECO:0000256" key="5">
    <source>
        <dbReference type="ARBA" id="ARBA00022598"/>
    </source>
</evidence>
<gene>
    <name evidence="12 15" type="primary">purD</name>
    <name evidence="15" type="ORF">HOP12_00320</name>
</gene>
<keyword evidence="7 12" id="KW-0658">Purine biosynthesis</keyword>
<dbReference type="Pfam" id="PF01071">
    <property type="entry name" value="GARS_A"/>
    <property type="match status" value="1"/>
</dbReference>
<evidence type="ECO:0000256" key="4">
    <source>
        <dbReference type="ARBA" id="ARBA00013255"/>
    </source>
</evidence>
<dbReference type="SUPFAM" id="SSF52440">
    <property type="entry name" value="PreATP-grasp domain"/>
    <property type="match status" value="1"/>
</dbReference>
<dbReference type="InterPro" id="IPR016185">
    <property type="entry name" value="PreATP-grasp_dom_sf"/>
</dbReference>
<evidence type="ECO:0000256" key="6">
    <source>
        <dbReference type="ARBA" id="ARBA00022741"/>
    </source>
</evidence>
<dbReference type="SUPFAM" id="SSF56059">
    <property type="entry name" value="Glutathione synthetase ATP-binding domain-like"/>
    <property type="match status" value="1"/>
</dbReference>
<dbReference type="GO" id="GO:0005524">
    <property type="term" value="F:ATP binding"/>
    <property type="evidence" value="ECO:0007669"/>
    <property type="project" value="UniProtKB-UniRule"/>
</dbReference>
<comment type="similarity">
    <text evidence="9 12">Belongs to the GARS family.</text>
</comment>
<comment type="cofactor">
    <cofactor evidence="1">
        <name>Mn(2+)</name>
        <dbReference type="ChEBI" id="CHEBI:29035"/>
    </cofactor>
</comment>
<keyword evidence="5 12" id="KW-0436">Ligase</keyword>
<dbReference type="InterPro" id="IPR020560">
    <property type="entry name" value="PRibGlycinamide_synth_C-dom"/>
</dbReference>
<sequence>MSARERILVIGDGGREHALAWRLSRDPETEWLGVAPGNDGMRATFDCVDVSPVDLPAQLELARRVRATLVVVGPEAPLAAGVVDAFEGAGITCYGPGREAARLESSKWFAKQVMHAAGVPTASAECCRTLEAARAALAMSRGPWVLKADGLAAGKGVCVTSEAAEAEAFARACLEDQRFGAAGASLLIETYLVGEEVSMLAVCDGERFVLLPPARDYKRAHDGDRGPNTGGMGAYAPALALDAALETRIGAEVVAPVLREMAARGMSFKGTLFVGLMLTQDGPQVLEFNVRFGDPETEALVPLIDGSLTRLLAGAARGKLDRTAVTRAPGATVSVALCAAGYPEAIGEGGIITGLEAIDSHPECQVFHAGTRRVATGWEVRGGRAAHVVARASDLATARTRAYAAVAALGGSGWRVRHDIASPDPVAAGIEGRA</sequence>
<dbReference type="InterPro" id="IPR020562">
    <property type="entry name" value="PRibGlycinamide_synth_N"/>
</dbReference>
<dbReference type="Gene3D" id="3.30.1490.20">
    <property type="entry name" value="ATP-grasp fold, A domain"/>
    <property type="match status" value="1"/>
</dbReference>
<dbReference type="AlphaFoldDB" id="A0A849SL05"/>
<dbReference type="PROSITE" id="PS00184">
    <property type="entry name" value="GARS"/>
    <property type="match status" value="1"/>
</dbReference>
<dbReference type="Pfam" id="PF02843">
    <property type="entry name" value="GARS_C"/>
    <property type="match status" value="1"/>
</dbReference>
<evidence type="ECO:0000256" key="11">
    <source>
        <dbReference type="ARBA" id="ARBA00042864"/>
    </source>
</evidence>
<dbReference type="InterPro" id="IPR020561">
    <property type="entry name" value="PRibGlycinamid_synth_ATP-grasp"/>
</dbReference>
<dbReference type="GO" id="GO:0006189">
    <property type="term" value="P:'de novo' IMP biosynthetic process"/>
    <property type="evidence" value="ECO:0007669"/>
    <property type="project" value="UniProtKB-UniRule"/>
</dbReference>
<dbReference type="InterPro" id="IPR011761">
    <property type="entry name" value="ATP-grasp"/>
</dbReference>
<comment type="cofactor">
    <cofactor evidence="2">
        <name>Mg(2+)</name>
        <dbReference type="ChEBI" id="CHEBI:18420"/>
    </cofactor>
</comment>
<proteinExistence type="inferred from homology"/>
<dbReference type="PANTHER" id="PTHR43472">
    <property type="entry name" value="PHOSPHORIBOSYLAMINE--GLYCINE LIGASE"/>
    <property type="match status" value="1"/>
</dbReference>
<evidence type="ECO:0000313" key="16">
    <source>
        <dbReference type="Proteomes" id="UP000580839"/>
    </source>
</evidence>
<evidence type="ECO:0000256" key="13">
    <source>
        <dbReference type="PROSITE-ProRule" id="PRU00409"/>
    </source>
</evidence>
<comment type="caution">
    <text evidence="15">The sequence shown here is derived from an EMBL/GenBank/DDBJ whole genome shotgun (WGS) entry which is preliminary data.</text>
</comment>
<dbReference type="Proteomes" id="UP000580839">
    <property type="component" value="Unassembled WGS sequence"/>
</dbReference>
<evidence type="ECO:0000256" key="3">
    <source>
        <dbReference type="ARBA" id="ARBA00005174"/>
    </source>
</evidence>
<dbReference type="GO" id="GO:0046872">
    <property type="term" value="F:metal ion binding"/>
    <property type="evidence" value="ECO:0007669"/>
    <property type="project" value="InterPro"/>
</dbReference>
<dbReference type="EMBL" id="JABFRW010000004">
    <property type="protein sequence ID" value="NOT32595.1"/>
    <property type="molecule type" value="Genomic_DNA"/>
</dbReference>
<dbReference type="InterPro" id="IPR013815">
    <property type="entry name" value="ATP_grasp_subdomain_1"/>
</dbReference>
<keyword evidence="6 13" id="KW-0547">Nucleotide-binding</keyword>
<dbReference type="NCBIfam" id="TIGR00877">
    <property type="entry name" value="purD"/>
    <property type="match status" value="1"/>
</dbReference>
<name>A0A849SL05_UNCEI</name>
<dbReference type="Gene3D" id="3.90.600.10">
    <property type="entry name" value="Phosphoribosylglycinamide synthetase, C-terminal domain"/>
    <property type="match status" value="1"/>
</dbReference>
<dbReference type="HAMAP" id="MF_00138">
    <property type="entry name" value="GARS"/>
    <property type="match status" value="1"/>
</dbReference>
<accession>A0A849SL05</accession>
<dbReference type="SMART" id="SM01209">
    <property type="entry name" value="GARS_A"/>
    <property type="match status" value="1"/>
</dbReference>
<dbReference type="Gene3D" id="3.30.470.20">
    <property type="entry name" value="ATP-grasp fold, B domain"/>
    <property type="match status" value="1"/>
</dbReference>
<comment type="catalytic activity">
    <reaction evidence="12">
        <text>5-phospho-beta-D-ribosylamine + glycine + ATP = N(1)-(5-phospho-beta-D-ribosyl)glycinamide + ADP + phosphate + H(+)</text>
        <dbReference type="Rhea" id="RHEA:17453"/>
        <dbReference type="ChEBI" id="CHEBI:15378"/>
        <dbReference type="ChEBI" id="CHEBI:30616"/>
        <dbReference type="ChEBI" id="CHEBI:43474"/>
        <dbReference type="ChEBI" id="CHEBI:57305"/>
        <dbReference type="ChEBI" id="CHEBI:58681"/>
        <dbReference type="ChEBI" id="CHEBI:143788"/>
        <dbReference type="ChEBI" id="CHEBI:456216"/>
        <dbReference type="EC" id="6.3.4.13"/>
    </reaction>
</comment>
<dbReference type="PANTHER" id="PTHR43472:SF1">
    <property type="entry name" value="PHOSPHORIBOSYLAMINE--GLYCINE LIGASE, CHLOROPLASTIC"/>
    <property type="match status" value="1"/>
</dbReference>
<dbReference type="PROSITE" id="PS50975">
    <property type="entry name" value="ATP_GRASP"/>
    <property type="match status" value="1"/>
</dbReference>